<organism evidence="12 13">
    <name type="scientific">Rhizorhabdus dicambivorans</name>
    <dbReference type="NCBI Taxonomy" id="1850238"/>
    <lineage>
        <taxon>Bacteria</taxon>
        <taxon>Pseudomonadati</taxon>
        <taxon>Pseudomonadota</taxon>
        <taxon>Alphaproteobacteria</taxon>
        <taxon>Sphingomonadales</taxon>
        <taxon>Sphingomonadaceae</taxon>
        <taxon>Rhizorhabdus</taxon>
    </lineage>
</organism>
<evidence type="ECO:0000313" key="13">
    <source>
        <dbReference type="Proteomes" id="UP000218934"/>
    </source>
</evidence>
<accession>A0A2A4FY63</accession>
<dbReference type="Gene3D" id="2.40.170.20">
    <property type="entry name" value="TonB-dependent receptor, beta-barrel domain"/>
    <property type="match status" value="1"/>
</dbReference>
<dbReference type="SUPFAM" id="SSF56935">
    <property type="entry name" value="Porins"/>
    <property type="match status" value="1"/>
</dbReference>
<evidence type="ECO:0000313" key="12">
    <source>
        <dbReference type="EMBL" id="PCE43145.1"/>
    </source>
</evidence>
<evidence type="ECO:0000256" key="5">
    <source>
        <dbReference type="ARBA" id="ARBA00023077"/>
    </source>
</evidence>
<evidence type="ECO:0000256" key="1">
    <source>
        <dbReference type="ARBA" id="ARBA00004571"/>
    </source>
</evidence>
<keyword evidence="4 8" id="KW-0812">Transmembrane</keyword>
<protein>
    <submittedName>
        <fullName evidence="12">TonB-dependent receptor</fullName>
    </submittedName>
</protein>
<dbReference type="GO" id="GO:0009279">
    <property type="term" value="C:cell outer membrane"/>
    <property type="evidence" value="ECO:0007669"/>
    <property type="project" value="UniProtKB-SubCell"/>
</dbReference>
<dbReference type="EMBL" id="NWUF01000005">
    <property type="protein sequence ID" value="PCE43145.1"/>
    <property type="molecule type" value="Genomic_DNA"/>
</dbReference>
<evidence type="ECO:0000256" key="4">
    <source>
        <dbReference type="ARBA" id="ARBA00022692"/>
    </source>
</evidence>
<dbReference type="Proteomes" id="UP000218934">
    <property type="component" value="Unassembled WGS sequence"/>
</dbReference>
<gene>
    <name evidence="12" type="ORF">COO09_07570</name>
</gene>
<evidence type="ECO:0000256" key="3">
    <source>
        <dbReference type="ARBA" id="ARBA00022452"/>
    </source>
</evidence>
<evidence type="ECO:0000256" key="2">
    <source>
        <dbReference type="ARBA" id="ARBA00022448"/>
    </source>
</evidence>
<comment type="similarity">
    <text evidence="8 9">Belongs to the TonB-dependent receptor family.</text>
</comment>
<dbReference type="PROSITE" id="PS52016">
    <property type="entry name" value="TONB_DEPENDENT_REC_3"/>
    <property type="match status" value="1"/>
</dbReference>
<dbReference type="AlphaFoldDB" id="A0A2A4FY63"/>
<feature type="domain" description="TonB-dependent receptor-like beta-barrel" evidence="10">
    <location>
        <begin position="273"/>
        <end position="658"/>
    </location>
</feature>
<evidence type="ECO:0000256" key="6">
    <source>
        <dbReference type="ARBA" id="ARBA00023136"/>
    </source>
</evidence>
<dbReference type="Gene3D" id="2.170.130.10">
    <property type="entry name" value="TonB-dependent receptor, plug domain"/>
    <property type="match status" value="1"/>
</dbReference>
<dbReference type="Pfam" id="PF07715">
    <property type="entry name" value="Plug"/>
    <property type="match status" value="1"/>
</dbReference>
<keyword evidence="6 8" id="KW-0472">Membrane</keyword>
<name>A0A2A4FY63_9SPHN</name>
<sequence length="686" mass="75054">MPSAHPSPPRGTTCFPWVDVATERRASRIRGHPGRGAGNMPSIVRLRVPVRLCTRTAILAVLSCWTGTGMALDLNSMSIEELAQIEVTSVTKSAQPLSEAPSAIYVITREEILRSGAPNLPEMLRLAPNLQVAQTSASQYAITARGFSGSPAAQNFANKLLVLIDGRSVYTPLYSGVYWDMQDILSEDVDRIEVISGPGATLWGANAVNGVINIITRPSDATQGAVLSANGGSNERSVGFRYGGKASEALSYRVYVRGYEDDQTRTAAGVPAQDGWSRVQGGFRVDWEASAQDSLTVQGDLYDGDRSQFGAPDEDIEGRNLLTRWNRGFADDSALQVQLYYDRTERKSGGGGGGFSFETYDLDVQHSFALGTRHDLVVGSGVRVSRYDIVGNFALDFEPAKRTLRLANAFVQDSIRISDAVRLVLGLKIEDYPYAASALLPNVRLSVRLGESTMVWAAASRAVRSPTPFDRDVRERIGTTLFLIGGPDFTTEKLTAFELGGRAQPSERLSLSASAFYNRYDDLRSAEFNLLTLLPLEWGNMIRGRTYGVEAWGSYGVTPWWKLSAGVNVLKERFRFKPDATALLLPGLPGVEQQGNDPEFQASIKSAMNLGSRATIDLALRHVGRRPLPRVSSYVELDAHVAVDLAPRLQLTLTGRNLLHARHQEYQAESANPVTRKVLAGIRWRL</sequence>
<keyword evidence="7 8" id="KW-0998">Cell outer membrane</keyword>
<dbReference type="PANTHER" id="PTHR30069:SF40">
    <property type="entry name" value="TONB-DEPENDENT RECEPTOR NMB0964-RELATED"/>
    <property type="match status" value="1"/>
</dbReference>
<dbReference type="InterPro" id="IPR039426">
    <property type="entry name" value="TonB-dep_rcpt-like"/>
</dbReference>
<evidence type="ECO:0000256" key="7">
    <source>
        <dbReference type="ARBA" id="ARBA00023237"/>
    </source>
</evidence>
<proteinExistence type="inferred from homology"/>
<evidence type="ECO:0000256" key="8">
    <source>
        <dbReference type="PROSITE-ProRule" id="PRU01360"/>
    </source>
</evidence>
<dbReference type="InterPro" id="IPR012910">
    <property type="entry name" value="Plug_dom"/>
</dbReference>
<keyword evidence="3 8" id="KW-1134">Transmembrane beta strand</keyword>
<comment type="caution">
    <text evidence="12">The sequence shown here is derived from an EMBL/GenBank/DDBJ whole genome shotgun (WGS) entry which is preliminary data.</text>
</comment>
<dbReference type="InterPro" id="IPR000531">
    <property type="entry name" value="Beta-barrel_TonB"/>
</dbReference>
<dbReference type="Pfam" id="PF00593">
    <property type="entry name" value="TonB_dep_Rec_b-barrel"/>
    <property type="match status" value="1"/>
</dbReference>
<keyword evidence="13" id="KW-1185">Reference proteome</keyword>
<feature type="domain" description="TonB-dependent receptor plug" evidence="11">
    <location>
        <begin position="97"/>
        <end position="211"/>
    </location>
</feature>
<evidence type="ECO:0000256" key="9">
    <source>
        <dbReference type="RuleBase" id="RU003357"/>
    </source>
</evidence>
<comment type="subcellular location">
    <subcellularLocation>
        <location evidence="1 8">Cell outer membrane</location>
        <topology evidence="1 8">Multi-pass membrane protein</topology>
    </subcellularLocation>
</comment>
<evidence type="ECO:0000259" key="10">
    <source>
        <dbReference type="Pfam" id="PF00593"/>
    </source>
</evidence>
<dbReference type="InterPro" id="IPR036942">
    <property type="entry name" value="Beta-barrel_TonB_sf"/>
</dbReference>
<dbReference type="GO" id="GO:0044718">
    <property type="term" value="P:siderophore transmembrane transport"/>
    <property type="evidence" value="ECO:0007669"/>
    <property type="project" value="TreeGrafter"/>
</dbReference>
<reference evidence="12 13" key="1">
    <citation type="submission" date="2017-09" db="EMBL/GenBank/DDBJ databases">
        <title>The Catabolism of 3,6-Dichlorosalicylic acid is Initiated by the Cytochrome P450 Monooxygenase DsmABC in Rhizorhabdus dicambivorans Ndbn-20.</title>
        <authorList>
            <person name="Na L."/>
        </authorList>
    </citation>
    <scope>NUCLEOTIDE SEQUENCE [LARGE SCALE GENOMIC DNA]</scope>
    <source>
        <strain evidence="12 13">Ndbn-20m</strain>
    </source>
</reference>
<keyword evidence="2 8" id="KW-0813">Transport</keyword>
<dbReference type="GO" id="GO:0015344">
    <property type="term" value="F:siderophore uptake transmembrane transporter activity"/>
    <property type="evidence" value="ECO:0007669"/>
    <property type="project" value="TreeGrafter"/>
</dbReference>
<dbReference type="PANTHER" id="PTHR30069">
    <property type="entry name" value="TONB-DEPENDENT OUTER MEMBRANE RECEPTOR"/>
    <property type="match status" value="1"/>
</dbReference>
<dbReference type="InterPro" id="IPR037066">
    <property type="entry name" value="Plug_dom_sf"/>
</dbReference>
<keyword evidence="12" id="KW-0675">Receptor</keyword>
<evidence type="ECO:0000259" key="11">
    <source>
        <dbReference type="Pfam" id="PF07715"/>
    </source>
</evidence>
<keyword evidence="5 9" id="KW-0798">TonB box</keyword>